<keyword evidence="1" id="KW-1133">Transmembrane helix</keyword>
<evidence type="ECO:0008006" key="4">
    <source>
        <dbReference type="Google" id="ProtNLM"/>
    </source>
</evidence>
<dbReference type="InterPro" id="IPR021836">
    <property type="entry name" value="DUF3429"/>
</dbReference>
<feature type="transmembrane region" description="Helical" evidence="1">
    <location>
        <begin position="135"/>
        <end position="155"/>
    </location>
</feature>
<feature type="transmembrane region" description="Helical" evidence="1">
    <location>
        <begin position="93"/>
        <end position="115"/>
    </location>
</feature>
<organism evidence="2 3">
    <name type="scientific">Jeongeupia chitinilytica</name>
    <dbReference type="NCBI Taxonomy" id="1041641"/>
    <lineage>
        <taxon>Bacteria</taxon>
        <taxon>Pseudomonadati</taxon>
        <taxon>Pseudomonadota</taxon>
        <taxon>Betaproteobacteria</taxon>
        <taxon>Neisseriales</taxon>
        <taxon>Chitinibacteraceae</taxon>
        <taxon>Jeongeupia</taxon>
    </lineage>
</organism>
<gene>
    <name evidence="2" type="ORF">GCM10007350_20190</name>
</gene>
<feature type="transmembrane region" description="Helical" evidence="1">
    <location>
        <begin position="20"/>
        <end position="40"/>
    </location>
</feature>
<evidence type="ECO:0000313" key="2">
    <source>
        <dbReference type="EMBL" id="GHD63206.1"/>
    </source>
</evidence>
<reference evidence="3" key="1">
    <citation type="journal article" date="2019" name="Int. J. Syst. Evol. Microbiol.">
        <title>The Global Catalogue of Microorganisms (GCM) 10K type strain sequencing project: providing services to taxonomists for standard genome sequencing and annotation.</title>
        <authorList>
            <consortium name="The Broad Institute Genomics Platform"/>
            <consortium name="The Broad Institute Genome Sequencing Center for Infectious Disease"/>
            <person name="Wu L."/>
            <person name="Ma J."/>
        </authorList>
    </citation>
    <scope>NUCLEOTIDE SEQUENCE [LARGE SCALE GENOMIC DNA]</scope>
    <source>
        <strain evidence="3">KCTC 23701</strain>
    </source>
</reference>
<dbReference type="PANTHER" id="PTHR15887">
    <property type="entry name" value="TRANSMEMBRANE PROTEIN 69"/>
    <property type="match status" value="1"/>
</dbReference>
<dbReference type="Pfam" id="PF11911">
    <property type="entry name" value="DUF3429"/>
    <property type="match status" value="1"/>
</dbReference>
<sequence>MQLSLHSHAGPGDRIPLPALVLGTAGLLPFIFFAVLAWSAEPLTRGHALTTYFAYAASILSFLGGLHWALGLEPDLNNGERWMRMSWAVLPPLIAWAAILAPWRVGIWLLLAMFVAQYGADVLLNRSDPTHYPQWFMRLRFGLTVVVLISGLFVAMRI</sequence>
<dbReference type="EMBL" id="BMYO01000005">
    <property type="protein sequence ID" value="GHD63206.1"/>
    <property type="molecule type" value="Genomic_DNA"/>
</dbReference>
<dbReference type="Proteomes" id="UP000604737">
    <property type="component" value="Unassembled WGS sequence"/>
</dbReference>
<dbReference type="PANTHER" id="PTHR15887:SF1">
    <property type="entry name" value="TRANSMEMBRANE PROTEIN 69"/>
    <property type="match status" value="1"/>
</dbReference>
<keyword evidence="1" id="KW-0812">Transmembrane</keyword>
<name>A0ABQ3H1V9_9NEIS</name>
<dbReference type="RefSeq" id="WP_189460414.1">
    <property type="nucleotide sequence ID" value="NZ_BMYO01000005.1"/>
</dbReference>
<comment type="caution">
    <text evidence="2">The sequence shown here is derived from an EMBL/GenBank/DDBJ whole genome shotgun (WGS) entry which is preliminary data.</text>
</comment>
<feature type="transmembrane region" description="Helical" evidence="1">
    <location>
        <begin position="52"/>
        <end position="72"/>
    </location>
</feature>
<evidence type="ECO:0000256" key="1">
    <source>
        <dbReference type="SAM" id="Phobius"/>
    </source>
</evidence>
<proteinExistence type="predicted"/>
<evidence type="ECO:0000313" key="3">
    <source>
        <dbReference type="Proteomes" id="UP000604737"/>
    </source>
</evidence>
<protein>
    <recommendedName>
        <fullName evidence="4">DUF3429 domain-containing protein</fullName>
    </recommendedName>
</protein>
<accession>A0ABQ3H1V9</accession>
<keyword evidence="1" id="KW-0472">Membrane</keyword>
<keyword evidence="3" id="KW-1185">Reference proteome</keyword>